<dbReference type="HAMAP" id="MF_02126">
    <property type="entry name" value="RF_methyltr_PrmC"/>
    <property type="match status" value="1"/>
</dbReference>
<evidence type="ECO:0000256" key="4">
    <source>
        <dbReference type="ARBA" id="ARBA00048391"/>
    </source>
</evidence>
<evidence type="ECO:0000256" key="1">
    <source>
        <dbReference type="ARBA" id="ARBA00022603"/>
    </source>
</evidence>
<keyword evidence="9" id="KW-1185">Reference proteome</keyword>
<dbReference type="Pfam" id="PF17827">
    <property type="entry name" value="PrmC_N"/>
    <property type="match status" value="1"/>
</dbReference>
<evidence type="ECO:0000256" key="5">
    <source>
        <dbReference type="HAMAP-Rule" id="MF_02126"/>
    </source>
</evidence>
<keyword evidence="3 5" id="KW-0949">S-adenosyl-L-methionine</keyword>
<feature type="binding site" evidence="5">
    <location>
        <position position="176"/>
    </location>
    <ligand>
        <name>S-adenosyl-L-methionine</name>
        <dbReference type="ChEBI" id="CHEBI:59789"/>
    </ligand>
</feature>
<dbReference type="InterPro" id="IPR029063">
    <property type="entry name" value="SAM-dependent_MTases_sf"/>
</dbReference>
<dbReference type="Gene3D" id="3.40.50.150">
    <property type="entry name" value="Vaccinia Virus protein VP39"/>
    <property type="match status" value="1"/>
</dbReference>
<dbReference type="SUPFAM" id="SSF53335">
    <property type="entry name" value="S-adenosyl-L-methionine-dependent methyltransferases"/>
    <property type="match status" value="1"/>
</dbReference>
<dbReference type="EMBL" id="JAGIYY010000001">
    <property type="protein sequence ID" value="MBP0437934.1"/>
    <property type="molecule type" value="Genomic_DNA"/>
</dbReference>
<reference evidence="8" key="1">
    <citation type="submission" date="2021-03" db="EMBL/GenBank/DDBJ databases">
        <title>Genome sequencing and assembly of Tianweitania sediminis.</title>
        <authorList>
            <person name="Chhetri G."/>
        </authorList>
    </citation>
    <scope>NUCLEOTIDE SEQUENCE</scope>
    <source>
        <strain evidence="8">Z8</strain>
    </source>
</reference>
<dbReference type="GO" id="GO:0102559">
    <property type="term" value="F:peptide chain release factor N(5)-glutamine methyltransferase activity"/>
    <property type="evidence" value="ECO:0007669"/>
    <property type="project" value="UniProtKB-EC"/>
</dbReference>
<dbReference type="InterPro" id="IPR019874">
    <property type="entry name" value="RF_methyltr_PrmC"/>
</dbReference>
<dbReference type="InterPro" id="IPR040758">
    <property type="entry name" value="PrmC_N"/>
</dbReference>
<dbReference type="InterPro" id="IPR002052">
    <property type="entry name" value="DNA_methylase_N6_adenine_CS"/>
</dbReference>
<dbReference type="PROSITE" id="PS00092">
    <property type="entry name" value="N6_MTASE"/>
    <property type="match status" value="1"/>
</dbReference>
<keyword evidence="1 5" id="KW-0489">Methyltransferase</keyword>
<feature type="binding site" evidence="5">
    <location>
        <begin position="124"/>
        <end position="128"/>
    </location>
    <ligand>
        <name>S-adenosyl-L-methionine</name>
        <dbReference type="ChEBI" id="CHEBI:59789"/>
    </ligand>
</feature>
<feature type="binding site" evidence="5">
    <location>
        <begin position="190"/>
        <end position="193"/>
    </location>
    <ligand>
        <name>substrate</name>
    </ligand>
</feature>
<proteinExistence type="inferred from homology"/>
<dbReference type="Pfam" id="PF05175">
    <property type="entry name" value="MTS"/>
    <property type="match status" value="1"/>
</dbReference>
<keyword evidence="2 5" id="KW-0808">Transferase</keyword>
<dbReference type="CDD" id="cd02440">
    <property type="entry name" value="AdoMet_MTases"/>
    <property type="match status" value="1"/>
</dbReference>
<dbReference type="PANTHER" id="PTHR18895:SF74">
    <property type="entry name" value="MTRF1L RELEASE FACTOR GLUTAMINE METHYLTRANSFERASE"/>
    <property type="match status" value="1"/>
</dbReference>
<evidence type="ECO:0000259" key="6">
    <source>
        <dbReference type="Pfam" id="PF05175"/>
    </source>
</evidence>
<dbReference type="GO" id="GO:0003676">
    <property type="term" value="F:nucleic acid binding"/>
    <property type="evidence" value="ECO:0007669"/>
    <property type="project" value="InterPro"/>
</dbReference>
<comment type="similarity">
    <text evidence="5">Belongs to the protein N5-glutamine methyltransferase family. PrmC subfamily.</text>
</comment>
<dbReference type="Proteomes" id="UP000666240">
    <property type="component" value="Unassembled WGS sequence"/>
</dbReference>
<organism evidence="8 9">
    <name type="scientific">Tianweitania sediminis</name>
    <dbReference type="NCBI Taxonomy" id="1502156"/>
    <lineage>
        <taxon>Bacteria</taxon>
        <taxon>Pseudomonadati</taxon>
        <taxon>Pseudomonadota</taxon>
        <taxon>Alphaproteobacteria</taxon>
        <taxon>Hyphomicrobiales</taxon>
        <taxon>Phyllobacteriaceae</taxon>
        <taxon>Tianweitania</taxon>
    </lineage>
</organism>
<dbReference type="AlphaFoldDB" id="A0A8J7RLJ1"/>
<dbReference type="GO" id="GO:0032259">
    <property type="term" value="P:methylation"/>
    <property type="evidence" value="ECO:0007669"/>
    <property type="project" value="UniProtKB-KW"/>
</dbReference>
<evidence type="ECO:0000256" key="3">
    <source>
        <dbReference type="ARBA" id="ARBA00022691"/>
    </source>
</evidence>
<sequence>MQAAVALRMLRQAFRDAELASADLDARLLVEHLGGVDALSLIREPDRPLSEAQVQALADAQRRRLRGEPVHRILGFRAFHGLHLTLSKETLEPRPDTEVLVDAILPFLGERAEKKGAARVLDLGTGTGAIALALLSEVPALSAVGVDISPDALETAKRNAHINGMGGRFEALLSDWFSRVSGSFDAIVSNPPYIPHAALPLLDREVADHDPLRALDGGDDGLQAYRIIARDAGAYLDEDGRIAVEIGWDQQEQVRALFEASGFWWINTVHDLSGHDRVMLFSQDDRQAG</sequence>
<comment type="caution">
    <text evidence="8">The sequence shown here is derived from an EMBL/GenBank/DDBJ whole genome shotgun (WGS) entry which is preliminary data.</text>
</comment>
<dbReference type="Gene3D" id="1.10.8.10">
    <property type="entry name" value="DNA helicase RuvA subunit, C-terminal domain"/>
    <property type="match status" value="1"/>
</dbReference>
<evidence type="ECO:0000313" key="9">
    <source>
        <dbReference type="Proteomes" id="UP000666240"/>
    </source>
</evidence>
<feature type="binding site" evidence="5">
    <location>
        <position position="147"/>
    </location>
    <ligand>
        <name>S-adenosyl-L-methionine</name>
        <dbReference type="ChEBI" id="CHEBI:59789"/>
    </ligand>
</feature>
<accession>A0A8J7RLJ1</accession>
<dbReference type="InterPro" id="IPR004556">
    <property type="entry name" value="HemK-like"/>
</dbReference>
<evidence type="ECO:0000256" key="2">
    <source>
        <dbReference type="ARBA" id="ARBA00022679"/>
    </source>
</evidence>
<feature type="binding site" evidence="5">
    <location>
        <position position="190"/>
    </location>
    <ligand>
        <name>S-adenosyl-L-methionine</name>
        <dbReference type="ChEBI" id="CHEBI:59789"/>
    </ligand>
</feature>
<feature type="domain" description="Methyltransferase small" evidence="6">
    <location>
        <begin position="111"/>
        <end position="194"/>
    </location>
</feature>
<dbReference type="InterPro" id="IPR050320">
    <property type="entry name" value="N5-glutamine_MTase"/>
</dbReference>
<protein>
    <recommendedName>
        <fullName evidence="5">Release factor glutamine methyltransferase</fullName>
        <shortName evidence="5">RF MTase</shortName>
        <ecNumber evidence="5">2.1.1.297</ecNumber>
    </recommendedName>
    <alternativeName>
        <fullName evidence="5">N5-glutamine methyltransferase PrmC</fullName>
    </alternativeName>
    <alternativeName>
        <fullName evidence="5">Protein-(glutamine-N5) MTase PrmC</fullName>
    </alternativeName>
    <alternativeName>
        <fullName evidence="5">Protein-glutamine N-methyltransferase PrmC</fullName>
    </alternativeName>
</protein>
<comment type="function">
    <text evidence="5">Methylates the class 1 translation termination release factors RF1/PrfA and RF2/PrfB on the glutamine residue of the universally conserved GGQ motif.</text>
</comment>
<evidence type="ECO:0000259" key="7">
    <source>
        <dbReference type="Pfam" id="PF17827"/>
    </source>
</evidence>
<evidence type="ECO:0000313" key="8">
    <source>
        <dbReference type="EMBL" id="MBP0437934.1"/>
    </source>
</evidence>
<dbReference type="InterPro" id="IPR007848">
    <property type="entry name" value="Small_mtfrase_dom"/>
</dbReference>
<name>A0A8J7RLJ1_9HYPH</name>
<dbReference type="NCBIfam" id="TIGR03534">
    <property type="entry name" value="RF_mod_PrmC"/>
    <property type="match status" value="1"/>
</dbReference>
<dbReference type="RefSeq" id="WP_209333886.1">
    <property type="nucleotide sequence ID" value="NZ_JAGIYY010000001.1"/>
</dbReference>
<feature type="domain" description="Release factor glutamine methyltransferase N-terminal" evidence="7">
    <location>
        <begin position="6"/>
        <end position="75"/>
    </location>
</feature>
<comment type="catalytic activity">
    <reaction evidence="4 5">
        <text>L-glutaminyl-[peptide chain release factor] + S-adenosyl-L-methionine = N(5)-methyl-L-glutaminyl-[peptide chain release factor] + S-adenosyl-L-homocysteine + H(+)</text>
        <dbReference type="Rhea" id="RHEA:42896"/>
        <dbReference type="Rhea" id="RHEA-COMP:10271"/>
        <dbReference type="Rhea" id="RHEA-COMP:10272"/>
        <dbReference type="ChEBI" id="CHEBI:15378"/>
        <dbReference type="ChEBI" id="CHEBI:30011"/>
        <dbReference type="ChEBI" id="CHEBI:57856"/>
        <dbReference type="ChEBI" id="CHEBI:59789"/>
        <dbReference type="ChEBI" id="CHEBI:61891"/>
        <dbReference type="EC" id="2.1.1.297"/>
    </reaction>
</comment>
<dbReference type="PANTHER" id="PTHR18895">
    <property type="entry name" value="HEMK METHYLTRANSFERASE"/>
    <property type="match status" value="1"/>
</dbReference>
<dbReference type="NCBIfam" id="TIGR00536">
    <property type="entry name" value="hemK_fam"/>
    <property type="match status" value="1"/>
</dbReference>
<gene>
    <name evidence="5 8" type="primary">prmC</name>
    <name evidence="8" type="ORF">J5Y06_04585</name>
</gene>
<dbReference type="EC" id="2.1.1.297" evidence="5"/>